<dbReference type="EMBL" id="MVDD01000019">
    <property type="protein sequence ID" value="PKQ60925.1"/>
    <property type="molecule type" value="Genomic_DNA"/>
</dbReference>
<sequence>MPAYIVSRFFLSKSMGTGKFSGDFYYFFIISNHCVDFLLFFRSNFYKLKFNSISLLIDKF</sequence>
<name>A0A2N3HS91_9BACT</name>
<gene>
    <name evidence="2" type="ORF">BZG02_17405</name>
</gene>
<feature type="transmembrane region" description="Helical" evidence="1">
    <location>
        <begin position="24"/>
        <end position="41"/>
    </location>
</feature>
<reference evidence="2 3" key="1">
    <citation type="journal article" date="2017" name="Front. Microbiol.">
        <title>Labilibaculum manganireducens gen. nov., sp. nov. and Labilibaculum filiforme sp. nov., Novel Bacteroidetes Isolated from Subsurface Sediments of the Baltic Sea.</title>
        <authorList>
            <person name="Vandieken V."/>
            <person name="Marshall I.P."/>
            <person name="Niemann H."/>
            <person name="Engelen B."/>
            <person name="Cypionka H."/>
        </authorList>
    </citation>
    <scope>NUCLEOTIDE SEQUENCE [LARGE SCALE GENOMIC DNA]</scope>
    <source>
        <strain evidence="2 3">59.16B</strain>
    </source>
</reference>
<keyword evidence="1" id="KW-1133">Transmembrane helix</keyword>
<dbReference type="Proteomes" id="UP000233535">
    <property type="component" value="Unassembled WGS sequence"/>
</dbReference>
<proteinExistence type="predicted"/>
<organism evidence="2 3">
    <name type="scientific">Labilibaculum filiforme</name>
    <dbReference type="NCBI Taxonomy" id="1940526"/>
    <lineage>
        <taxon>Bacteria</taxon>
        <taxon>Pseudomonadati</taxon>
        <taxon>Bacteroidota</taxon>
        <taxon>Bacteroidia</taxon>
        <taxon>Marinilabiliales</taxon>
        <taxon>Marinifilaceae</taxon>
        <taxon>Labilibaculum</taxon>
    </lineage>
</organism>
<keyword evidence="1" id="KW-0472">Membrane</keyword>
<accession>A0A2N3HS91</accession>
<protein>
    <submittedName>
        <fullName evidence="2">Uncharacterized protein</fullName>
    </submittedName>
</protein>
<evidence type="ECO:0000313" key="3">
    <source>
        <dbReference type="Proteomes" id="UP000233535"/>
    </source>
</evidence>
<evidence type="ECO:0000313" key="2">
    <source>
        <dbReference type="EMBL" id="PKQ60925.1"/>
    </source>
</evidence>
<comment type="caution">
    <text evidence="2">The sequence shown here is derived from an EMBL/GenBank/DDBJ whole genome shotgun (WGS) entry which is preliminary data.</text>
</comment>
<dbReference type="AlphaFoldDB" id="A0A2N3HS91"/>
<keyword evidence="1" id="KW-0812">Transmembrane</keyword>
<evidence type="ECO:0000256" key="1">
    <source>
        <dbReference type="SAM" id="Phobius"/>
    </source>
</evidence>
<keyword evidence="3" id="KW-1185">Reference proteome</keyword>